<dbReference type="Gene3D" id="1.10.10.10">
    <property type="entry name" value="Winged helix-like DNA-binding domain superfamily/Winged helix DNA-binding domain"/>
    <property type="match status" value="1"/>
</dbReference>
<dbReference type="InterPro" id="IPR036390">
    <property type="entry name" value="WH_DNA-bd_sf"/>
</dbReference>
<protein>
    <recommendedName>
        <fullName evidence="5">HSF-type DNA-binding domain-containing protein</fullName>
    </recommendedName>
</protein>
<name>A0A7S1BMT8_9STRA</name>
<dbReference type="GO" id="GO:0003700">
    <property type="term" value="F:DNA-binding transcription factor activity"/>
    <property type="evidence" value="ECO:0007669"/>
    <property type="project" value="InterPro"/>
</dbReference>
<feature type="compositionally biased region" description="Polar residues" evidence="4">
    <location>
        <begin position="1"/>
        <end position="23"/>
    </location>
</feature>
<dbReference type="GO" id="GO:0043565">
    <property type="term" value="F:sequence-specific DNA binding"/>
    <property type="evidence" value="ECO:0007669"/>
    <property type="project" value="InterPro"/>
</dbReference>
<dbReference type="AlphaFoldDB" id="A0A7S1BMT8"/>
<dbReference type="EMBL" id="HBFR01027338">
    <property type="protein sequence ID" value="CAD8892544.1"/>
    <property type="molecule type" value="Transcribed_RNA"/>
</dbReference>
<feature type="region of interest" description="Disordered" evidence="4">
    <location>
        <begin position="192"/>
        <end position="266"/>
    </location>
</feature>
<feature type="compositionally biased region" description="Basic and acidic residues" evidence="4">
    <location>
        <begin position="225"/>
        <end position="234"/>
    </location>
</feature>
<keyword evidence="3" id="KW-0539">Nucleus</keyword>
<reference evidence="6" key="1">
    <citation type="submission" date="2021-01" db="EMBL/GenBank/DDBJ databases">
        <authorList>
            <person name="Corre E."/>
            <person name="Pelletier E."/>
            <person name="Niang G."/>
            <person name="Scheremetjew M."/>
            <person name="Finn R."/>
            <person name="Kale V."/>
            <person name="Holt S."/>
            <person name="Cochrane G."/>
            <person name="Meng A."/>
            <person name="Brown T."/>
            <person name="Cohen L."/>
        </authorList>
    </citation>
    <scope>NUCLEOTIDE SEQUENCE</scope>
    <source>
        <strain evidence="6">308</strain>
    </source>
</reference>
<feature type="compositionally biased region" description="Polar residues" evidence="4">
    <location>
        <begin position="208"/>
        <end position="220"/>
    </location>
</feature>
<feature type="region of interest" description="Disordered" evidence="4">
    <location>
        <begin position="295"/>
        <end position="333"/>
    </location>
</feature>
<dbReference type="GO" id="GO:0005634">
    <property type="term" value="C:nucleus"/>
    <property type="evidence" value="ECO:0007669"/>
    <property type="project" value="UniProtKB-SubCell"/>
</dbReference>
<evidence type="ECO:0000256" key="3">
    <source>
        <dbReference type="ARBA" id="ARBA00023242"/>
    </source>
</evidence>
<gene>
    <name evidence="6" type="ORF">CHYS00102_LOCUS19752</name>
</gene>
<sequence>MNQSYQPPSPVISLNSESSQGRPNNDGLKGTVDFRNYSRNGGQNTMRSREEMEEEVSTQIKSNSDSNHTSPTSEVPLDLEIEYHKRSFLGVLRHVLSNGIELADIISWLPHGRSFTVHQPNLFGKIVCPVFFQGATFMEFFEILCNIGFSFNQNVARTGIIFCHKDFRRDICEEKDRGDGNNSNFNERRNIYNGILNGRGPPPREPSVQLQQSNRPVNQSHHQKKDQDNNEPHQYHVMSKPFGHGISENNFSHRHLPNIHESKKRVREYSSTLFDEILEREKEAEKEHRMIYSTAPMWSTKRKKESPHKGQQINGTRASQPQPRAPSPDANPLDLLAIASLSSKC</sequence>
<dbReference type="SUPFAM" id="SSF46785">
    <property type="entry name" value="Winged helix' DNA-binding domain"/>
    <property type="match status" value="1"/>
</dbReference>
<evidence type="ECO:0000256" key="2">
    <source>
        <dbReference type="ARBA" id="ARBA00023125"/>
    </source>
</evidence>
<feature type="compositionally biased region" description="Basic residues" evidence="4">
    <location>
        <begin position="252"/>
        <end position="266"/>
    </location>
</feature>
<evidence type="ECO:0000256" key="1">
    <source>
        <dbReference type="ARBA" id="ARBA00004123"/>
    </source>
</evidence>
<dbReference type="Pfam" id="PF00447">
    <property type="entry name" value="HSF_DNA-bind"/>
    <property type="match status" value="1"/>
</dbReference>
<evidence type="ECO:0000313" key="6">
    <source>
        <dbReference type="EMBL" id="CAD8892544.1"/>
    </source>
</evidence>
<feature type="region of interest" description="Disordered" evidence="4">
    <location>
        <begin position="1"/>
        <end position="73"/>
    </location>
</feature>
<evidence type="ECO:0000259" key="5">
    <source>
        <dbReference type="Pfam" id="PF00447"/>
    </source>
</evidence>
<feature type="domain" description="HSF-type DNA-binding" evidence="5">
    <location>
        <begin position="92"/>
        <end position="170"/>
    </location>
</feature>
<proteinExistence type="predicted"/>
<keyword evidence="2" id="KW-0238">DNA-binding</keyword>
<organism evidence="6">
    <name type="scientific">Corethron hystrix</name>
    <dbReference type="NCBI Taxonomy" id="216773"/>
    <lineage>
        <taxon>Eukaryota</taxon>
        <taxon>Sar</taxon>
        <taxon>Stramenopiles</taxon>
        <taxon>Ochrophyta</taxon>
        <taxon>Bacillariophyta</taxon>
        <taxon>Coscinodiscophyceae</taxon>
        <taxon>Corethrophycidae</taxon>
        <taxon>Corethrales</taxon>
        <taxon>Corethraceae</taxon>
        <taxon>Corethron</taxon>
    </lineage>
</organism>
<dbReference type="InterPro" id="IPR000232">
    <property type="entry name" value="HSF_DNA-bd"/>
</dbReference>
<feature type="compositionally biased region" description="Polar residues" evidence="4">
    <location>
        <begin position="309"/>
        <end position="322"/>
    </location>
</feature>
<accession>A0A7S1BMT8</accession>
<evidence type="ECO:0000256" key="4">
    <source>
        <dbReference type="SAM" id="MobiDB-lite"/>
    </source>
</evidence>
<dbReference type="InterPro" id="IPR036388">
    <property type="entry name" value="WH-like_DNA-bd_sf"/>
</dbReference>
<feature type="compositionally biased region" description="Polar residues" evidence="4">
    <location>
        <begin position="59"/>
        <end position="73"/>
    </location>
</feature>
<comment type="subcellular location">
    <subcellularLocation>
        <location evidence="1">Nucleus</location>
    </subcellularLocation>
</comment>